<reference evidence="1" key="1">
    <citation type="submission" date="2020-05" db="EMBL/GenBank/DDBJ databases">
        <title>Large-scale comparative analyses of tick genomes elucidate their genetic diversity and vector capacities.</title>
        <authorList>
            <person name="Jia N."/>
            <person name="Wang J."/>
            <person name="Shi W."/>
            <person name="Du L."/>
            <person name="Sun Y."/>
            <person name="Zhan W."/>
            <person name="Jiang J."/>
            <person name="Wang Q."/>
            <person name="Zhang B."/>
            <person name="Ji P."/>
            <person name="Sakyi L.B."/>
            <person name="Cui X."/>
            <person name="Yuan T."/>
            <person name="Jiang B."/>
            <person name="Yang W."/>
            <person name="Lam T.T.-Y."/>
            <person name="Chang Q."/>
            <person name="Ding S."/>
            <person name="Wang X."/>
            <person name="Zhu J."/>
            <person name="Ruan X."/>
            <person name="Zhao L."/>
            <person name="Wei J."/>
            <person name="Que T."/>
            <person name="Du C."/>
            <person name="Cheng J."/>
            <person name="Dai P."/>
            <person name="Han X."/>
            <person name="Huang E."/>
            <person name="Gao Y."/>
            <person name="Liu J."/>
            <person name="Shao H."/>
            <person name="Ye R."/>
            <person name="Li L."/>
            <person name="Wei W."/>
            <person name="Wang X."/>
            <person name="Wang C."/>
            <person name="Yang T."/>
            <person name="Huo Q."/>
            <person name="Li W."/>
            <person name="Guo W."/>
            <person name="Chen H."/>
            <person name="Zhou L."/>
            <person name="Ni X."/>
            <person name="Tian J."/>
            <person name="Zhou Y."/>
            <person name="Sheng Y."/>
            <person name="Liu T."/>
            <person name="Pan Y."/>
            <person name="Xia L."/>
            <person name="Li J."/>
            <person name="Zhao F."/>
            <person name="Cao W."/>
        </authorList>
    </citation>
    <scope>NUCLEOTIDE SEQUENCE</scope>
    <source>
        <strain evidence="1">Hyas-2018</strain>
    </source>
</reference>
<evidence type="ECO:0000313" key="2">
    <source>
        <dbReference type="Proteomes" id="UP000821845"/>
    </source>
</evidence>
<organism evidence="1 2">
    <name type="scientific">Hyalomma asiaticum</name>
    <name type="common">Tick</name>
    <dbReference type="NCBI Taxonomy" id="266040"/>
    <lineage>
        <taxon>Eukaryota</taxon>
        <taxon>Metazoa</taxon>
        <taxon>Ecdysozoa</taxon>
        <taxon>Arthropoda</taxon>
        <taxon>Chelicerata</taxon>
        <taxon>Arachnida</taxon>
        <taxon>Acari</taxon>
        <taxon>Parasitiformes</taxon>
        <taxon>Ixodida</taxon>
        <taxon>Ixodoidea</taxon>
        <taxon>Ixodidae</taxon>
        <taxon>Hyalomminae</taxon>
        <taxon>Hyalomma</taxon>
    </lineage>
</organism>
<keyword evidence="2" id="KW-1185">Reference proteome</keyword>
<dbReference type="EMBL" id="CM023481">
    <property type="protein sequence ID" value="KAH6945802.1"/>
    <property type="molecule type" value="Genomic_DNA"/>
</dbReference>
<protein>
    <submittedName>
        <fullName evidence="1">Uncharacterized protein</fullName>
    </submittedName>
</protein>
<accession>A0ACB7TKA2</accession>
<gene>
    <name evidence="1" type="ORF">HPB50_009990</name>
</gene>
<name>A0ACB7TKA2_HYAAI</name>
<proteinExistence type="predicted"/>
<sequence>MKQNQEAAPLYEQGHYYDKAANLYIKLKNWNKVGELLQHITSPKIYAQYAKAKEADGRFAEAAKAYEQAHDIESVVRIQLNNLNNLEEAVRLVKETRSMEGAKLVAKFFQKLGDSVSAIQFLVLSKCMDEAFQLAKSCKLMDAYAAAIGDNGSPDDFNTIATYYEEERNNFDAGKFYLKAGQYKQAIKLLLKATTKDDDEPINLIVQAAAAAADDQTTRQAARLLERVANSISRFPAHTVPILTSAVVECQRAGLRNSAFTYASTLMRPEYRSQIDPKYRKKVEAIVRKPHREQEEPDHSPCPFCNFSLAEMELLCSQCTANLPFCLATGKHIVKDDFTQCPSCHFPAIHSQFRNLLVLETNCPMCLEPVTADQLQPGQFEPEVYEETEE</sequence>
<comment type="caution">
    <text evidence="1">The sequence shown here is derived from an EMBL/GenBank/DDBJ whole genome shotgun (WGS) entry which is preliminary data.</text>
</comment>
<dbReference type="Proteomes" id="UP000821845">
    <property type="component" value="Chromosome 1"/>
</dbReference>
<evidence type="ECO:0000313" key="1">
    <source>
        <dbReference type="EMBL" id="KAH6945802.1"/>
    </source>
</evidence>